<dbReference type="RefSeq" id="WP_343754467.1">
    <property type="nucleotide sequence ID" value="NZ_BAAACW010000057.1"/>
</dbReference>
<evidence type="ECO:0000256" key="7">
    <source>
        <dbReference type="PROSITE-ProRule" id="PRU01331"/>
    </source>
</evidence>
<evidence type="ECO:0000256" key="4">
    <source>
        <dbReference type="ARBA" id="ARBA00021364"/>
    </source>
</evidence>
<name>A0ABN0X9V3_9LACT</name>
<comment type="subcellular location">
    <subcellularLocation>
        <location evidence="1">Cytoplasm</location>
    </subcellularLocation>
</comment>
<dbReference type="PANTHER" id="PTHR43407">
    <property type="entry name" value="GLUTAMINE SYNTHETASE"/>
    <property type="match status" value="1"/>
</dbReference>
<dbReference type="Pfam" id="PF00120">
    <property type="entry name" value="Gln-synt_C"/>
    <property type="match status" value="1"/>
</dbReference>
<comment type="similarity">
    <text evidence="2 7 8">Belongs to the glutamine synthetase family.</text>
</comment>
<comment type="caution">
    <text evidence="10">The sequence shown here is derived from an EMBL/GenBank/DDBJ whole genome shotgun (WGS) entry which is preliminary data.</text>
</comment>
<dbReference type="PROSITE" id="PS00181">
    <property type="entry name" value="GLNA_ATP"/>
    <property type="match status" value="1"/>
</dbReference>
<evidence type="ECO:0000259" key="9">
    <source>
        <dbReference type="PROSITE" id="PS51987"/>
    </source>
</evidence>
<evidence type="ECO:0000313" key="11">
    <source>
        <dbReference type="Proteomes" id="UP001501166"/>
    </source>
</evidence>
<dbReference type="EC" id="6.3.1.2" evidence="3"/>
<evidence type="ECO:0000256" key="8">
    <source>
        <dbReference type="RuleBase" id="RU000384"/>
    </source>
</evidence>
<accession>A0ABN0X9V3</accession>
<evidence type="ECO:0000256" key="3">
    <source>
        <dbReference type="ARBA" id="ARBA00012937"/>
    </source>
</evidence>
<proteinExistence type="inferred from homology"/>
<dbReference type="InterPro" id="IPR008146">
    <property type="entry name" value="Gln_synth_cat_dom"/>
</dbReference>
<dbReference type="PROSITE" id="PS51987">
    <property type="entry name" value="GS_CATALYTIC"/>
    <property type="match status" value="1"/>
</dbReference>
<dbReference type="PANTHER" id="PTHR43407:SF1">
    <property type="entry name" value="LENGSIN"/>
    <property type="match status" value="1"/>
</dbReference>
<dbReference type="SUPFAM" id="SSF55931">
    <property type="entry name" value="Glutamine synthetase/guanido kinase"/>
    <property type="match status" value="1"/>
</dbReference>
<dbReference type="SMART" id="SM01230">
    <property type="entry name" value="Gln-synt_C"/>
    <property type="match status" value="1"/>
</dbReference>
<evidence type="ECO:0000256" key="5">
    <source>
        <dbReference type="ARBA" id="ARBA00022490"/>
    </source>
</evidence>
<evidence type="ECO:0000256" key="6">
    <source>
        <dbReference type="ARBA" id="ARBA00030668"/>
    </source>
</evidence>
<dbReference type="InterPro" id="IPR014746">
    <property type="entry name" value="Gln_synth/guanido_kin_cat_dom"/>
</dbReference>
<reference evidence="10 11" key="1">
    <citation type="journal article" date="2019" name="Int. J. Syst. Evol. Microbiol.">
        <title>The Global Catalogue of Microorganisms (GCM) 10K type strain sequencing project: providing services to taxonomists for standard genome sequencing and annotation.</title>
        <authorList>
            <consortium name="The Broad Institute Genomics Platform"/>
            <consortium name="The Broad Institute Genome Sequencing Center for Infectious Disease"/>
            <person name="Wu L."/>
            <person name="Ma J."/>
        </authorList>
    </citation>
    <scope>NUCLEOTIDE SEQUENCE [LARGE SCALE GENOMIC DNA]</scope>
    <source>
        <strain evidence="10 11">JCM 12662</strain>
    </source>
</reference>
<dbReference type="EMBL" id="BAAACW010000057">
    <property type="protein sequence ID" value="GAA0358918.1"/>
    <property type="molecule type" value="Genomic_DNA"/>
</dbReference>
<organism evidence="10 11">
    <name type="scientific">Alkalibacterium iburiense</name>
    <dbReference type="NCBI Taxonomy" id="290589"/>
    <lineage>
        <taxon>Bacteria</taxon>
        <taxon>Bacillati</taxon>
        <taxon>Bacillota</taxon>
        <taxon>Bacilli</taxon>
        <taxon>Lactobacillales</taxon>
        <taxon>Carnobacteriaceae</taxon>
        <taxon>Alkalibacterium</taxon>
    </lineage>
</organism>
<keyword evidence="5" id="KW-0963">Cytoplasm</keyword>
<evidence type="ECO:0000256" key="2">
    <source>
        <dbReference type="ARBA" id="ARBA00009897"/>
    </source>
</evidence>
<keyword evidence="11" id="KW-1185">Reference proteome</keyword>
<protein>
    <recommendedName>
        <fullName evidence="4">Glutamine synthetase</fullName>
        <ecNumber evidence="3">6.3.1.2</ecNumber>
    </recommendedName>
    <alternativeName>
        <fullName evidence="6">Glutamate--ammonia ligase</fullName>
    </alternativeName>
</protein>
<feature type="domain" description="GS catalytic" evidence="9">
    <location>
        <begin position="154"/>
        <end position="554"/>
    </location>
</feature>
<sequence>MKKKRLYVIDTDNHEASSLRQILEKHPEIHFVSLAGVDLVGHETEEKIPIRLFMEDMDTFLNGIAIQTDGSSVYLPTIATLDNAKIDMKVDVDRNWFVDYNDEYRDDETDLPVGTLKIPCFLFHDGLPVDSRHALLNATTYFAEESKSLMANSPSFNKQFGFSAESIEKITITAATELEFWAMTPENHRDTLELATSQELHEQYWASTRGSVRTALEQTLDLMEMYGLGPEMGHKEVGGVKAKLSGNGSLTGVMEQLEVDWKYSDALQAADNEMLVKRIIKEQFRSNGMEVTFLAKPIDGVAGSGEHTHISVLAQTQSGEKINVLNPNEKSYLSSFGYGALMGILKNYEVINPFITSSNEAFKRLKKGFEAPICTVTSLGRTVDTPSRNRSVLIGLIRDEKNPFATRFELRSPNPHTNTYLCLTSLLLGMLDGINYALTSGQSEEQLLAELSKKPGDEAVYLEEGRSYRSEKDVFDDYSDEERVDYFGFVPSTVFENIHSFDLYPDKAQTLLKGNVLTKELLNSYKAASINKWVTELEHRIIPNVLKDISDMKALHHTLTASELDRNRWSDIDKLRKEVAKDTLKQTSVFTQIGQAIQEENLHMVSNLQKEMEAKLKELKSLYRLYKNNMID</sequence>
<dbReference type="Proteomes" id="UP001501166">
    <property type="component" value="Unassembled WGS sequence"/>
</dbReference>
<dbReference type="InterPro" id="IPR027303">
    <property type="entry name" value="Gln_synth_gly_rich_site"/>
</dbReference>
<evidence type="ECO:0000313" key="10">
    <source>
        <dbReference type="EMBL" id="GAA0358918.1"/>
    </source>
</evidence>
<gene>
    <name evidence="10" type="ORF">GCM10008932_09510</name>
</gene>
<evidence type="ECO:0000256" key="1">
    <source>
        <dbReference type="ARBA" id="ARBA00004496"/>
    </source>
</evidence>
<dbReference type="Gene3D" id="3.30.590.10">
    <property type="entry name" value="Glutamine synthetase/guanido kinase, catalytic domain"/>
    <property type="match status" value="1"/>
</dbReference>